<dbReference type="Proteomes" id="UP000184440">
    <property type="component" value="Unassembled WGS sequence"/>
</dbReference>
<protein>
    <submittedName>
        <fullName evidence="1">Uncharacterized protein</fullName>
    </submittedName>
</protein>
<dbReference type="RefSeq" id="WP_143175117.1">
    <property type="nucleotide sequence ID" value="NZ_FRCS01000002.1"/>
</dbReference>
<accession>A0A1M7NMR8</accession>
<reference evidence="1 2" key="1">
    <citation type="submission" date="2016-11" db="EMBL/GenBank/DDBJ databases">
        <authorList>
            <person name="Jaros S."/>
            <person name="Januszkiewicz K."/>
            <person name="Wedrychowicz H."/>
        </authorList>
    </citation>
    <scope>NUCLEOTIDE SEQUENCE [LARGE SCALE GENOMIC DNA]</scope>
    <source>
        <strain evidence="1 2">DSM 46144</strain>
    </source>
</reference>
<gene>
    <name evidence="1" type="ORF">SAMN05443668_102725</name>
</gene>
<evidence type="ECO:0000313" key="2">
    <source>
        <dbReference type="Proteomes" id="UP000184440"/>
    </source>
</evidence>
<keyword evidence="2" id="KW-1185">Reference proteome</keyword>
<dbReference type="OrthoDB" id="7068404at2"/>
<dbReference type="AlphaFoldDB" id="A0A1M7NMR8"/>
<evidence type="ECO:0000313" key="1">
    <source>
        <dbReference type="EMBL" id="SHN05071.1"/>
    </source>
</evidence>
<name>A0A1M7NMR8_9ACTN</name>
<organism evidence="1 2">
    <name type="scientific">Cryptosporangium aurantiacum</name>
    <dbReference type="NCBI Taxonomy" id="134849"/>
    <lineage>
        <taxon>Bacteria</taxon>
        <taxon>Bacillati</taxon>
        <taxon>Actinomycetota</taxon>
        <taxon>Actinomycetes</taxon>
        <taxon>Cryptosporangiales</taxon>
        <taxon>Cryptosporangiaceae</taxon>
        <taxon>Cryptosporangium</taxon>
    </lineage>
</organism>
<sequence length="72" mass="8391">MNSRFWLRPVGPMSRRYWLVSLVLILAFALAMWNEHVHGPWAWQTWTTVFLVAGGARLVHLWADDTEPSDEP</sequence>
<proteinExistence type="predicted"/>
<dbReference type="EMBL" id="FRCS01000002">
    <property type="protein sequence ID" value="SHN05071.1"/>
    <property type="molecule type" value="Genomic_DNA"/>
</dbReference>
<dbReference type="STRING" id="134849.SAMN05443668_102725"/>